<dbReference type="AlphaFoldDB" id="A0AAD4NVZ4"/>
<protein>
    <submittedName>
        <fullName evidence="1">Uncharacterized protein</fullName>
    </submittedName>
</protein>
<evidence type="ECO:0000313" key="1">
    <source>
        <dbReference type="EMBL" id="KAG9196404.1"/>
    </source>
</evidence>
<organism evidence="1 2">
    <name type="scientific">Alternaria panax</name>
    <dbReference type="NCBI Taxonomy" id="48097"/>
    <lineage>
        <taxon>Eukaryota</taxon>
        <taxon>Fungi</taxon>
        <taxon>Dikarya</taxon>
        <taxon>Ascomycota</taxon>
        <taxon>Pezizomycotina</taxon>
        <taxon>Dothideomycetes</taxon>
        <taxon>Pleosporomycetidae</taxon>
        <taxon>Pleosporales</taxon>
        <taxon>Pleosporineae</taxon>
        <taxon>Pleosporaceae</taxon>
        <taxon>Alternaria</taxon>
        <taxon>Alternaria sect. Panax</taxon>
    </lineage>
</organism>
<accession>A0AAD4NVZ4</accession>
<dbReference type="Proteomes" id="UP001199106">
    <property type="component" value="Unassembled WGS sequence"/>
</dbReference>
<name>A0AAD4NVZ4_9PLEO</name>
<comment type="caution">
    <text evidence="1">The sequence shown here is derived from an EMBL/GenBank/DDBJ whole genome shotgun (WGS) entry which is preliminary data.</text>
</comment>
<sequence>MVNGITSCPLAYKSIYKNPFAVLDGSRLIDIDPGLVPPPAFQIPDAHLKSVCFTSGHRKYVFDAIQAIIDHPEDDLYTFATEGMPNTRKGLQAVPTELALVRCCSDRDKSYSGFIAYSEASDRATFIRALEDGHAFRNGRGNLRVAPYYPELGAKTIDEHGQALRDDSGFDESGSMVVHRGGGKLDISTIGRLVRGENNIVVTVRDDTELNCVFINLLKVYRLCYGPDGLPM</sequence>
<gene>
    <name evidence="1" type="ORF">G6011_01525</name>
</gene>
<evidence type="ECO:0000313" key="2">
    <source>
        <dbReference type="Proteomes" id="UP001199106"/>
    </source>
</evidence>
<reference evidence="1" key="1">
    <citation type="submission" date="2021-07" db="EMBL/GenBank/DDBJ databases">
        <title>Genome Resource of American Ginseng Black Spot Pathogen Alternaria panax.</title>
        <authorList>
            <person name="Qiu C."/>
            <person name="Wang W."/>
            <person name="Liu Z."/>
        </authorList>
    </citation>
    <scope>NUCLEOTIDE SEQUENCE</scope>
    <source>
        <strain evidence="1">BNCC115425</strain>
    </source>
</reference>
<proteinExistence type="predicted"/>
<dbReference type="EMBL" id="JAANER010000001">
    <property type="protein sequence ID" value="KAG9196404.1"/>
    <property type="molecule type" value="Genomic_DNA"/>
</dbReference>
<keyword evidence="2" id="KW-1185">Reference proteome</keyword>